<evidence type="ECO:0000256" key="4">
    <source>
        <dbReference type="ARBA" id="ARBA00022519"/>
    </source>
</evidence>
<accession>A0A938YCV6</accession>
<dbReference type="AlphaFoldDB" id="A0A938YCV6"/>
<name>A0A938YCV6_9ACTN</name>
<evidence type="ECO:0000256" key="3">
    <source>
        <dbReference type="ARBA" id="ARBA00022475"/>
    </source>
</evidence>
<comment type="subcellular location">
    <subcellularLocation>
        <location evidence="1">Cell membrane</location>
        <topology evidence="1">Multi-pass membrane protein</topology>
    </subcellularLocation>
</comment>
<feature type="transmembrane region" description="Helical" evidence="8">
    <location>
        <begin position="197"/>
        <end position="214"/>
    </location>
</feature>
<evidence type="ECO:0000313" key="10">
    <source>
        <dbReference type="Proteomes" id="UP000663801"/>
    </source>
</evidence>
<dbReference type="InterPro" id="IPR001851">
    <property type="entry name" value="ABC_transp_permease"/>
</dbReference>
<evidence type="ECO:0000313" key="9">
    <source>
        <dbReference type="EMBL" id="MBM9475325.1"/>
    </source>
</evidence>
<feature type="transmembrane region" description="Helical" evidence="8">
    <location>
        <begin position="6"/>
        <end position="25"/>
    </location>
</feature>
<feature type="transmembrane region" description="Helical" evidence="8">
    <location>
        <begin position="147"/>
        <end position="167"/>
    </location>
</feature>
<evidence type="ECO:0000256" key="1">
    <source>
        <dbReference type="ARBA" id="ARBA00004651"/>
    </source>
</evidence>
<feature type="transmembrane region" description="Helical" evidence="8">
    <location>
        <begin position="100"/>
        <end position="127"/>
    </location>
</feature>
<keyword evidence="7 8" id="KW-0472">Membrane</keyword>
<keyword evidence="5 8" id="KW-0812">Transmembrane</keyword>
<feature type="transmembrane region" description="Helical" evidence="8">
    <location>
        <begin position="254"/>
        <end position="271"/>
    </location>
</feature>
<evidence type="ECO:0000256" key="5">
    <source>
        <dbReference type="ARBA" id="ARBA00022692"/>
    </source>
</evidence>
<feature type="transmembrane region" description="Helical" evidence="8">
    <location>
        <begin position="37"/>
        <end position="56"/>
    </location>
</feature>
<comment type="caution">
    <text evidence="9">The sequence shown here is derived from an EMBL/GenBank/DDBJ whole genome shotgun (WGS) entry which is preliminary data.</text>
</comment>
<keyword evidence="6 8" id="KW-1133">Transmembrane helix</keyword>
<reference evidence="9" key="1">
    <citation type="submission" date="2021-01" db="EMBL/GenBank/DDBJ databases">
        <title>KCTC 19127 draft genome.</title>
        <authorList>
            <person name="An D."/>
        </authorList>
    </citation>
    <scope>NUCLEOTIDE SEQUENCE</scope>
    <source>
        <strain evidence="9">KCTC 19127</strain>
    </source>
</reference>
<dbReference type="RefSeq" id="WP_205255485.1">
    <property type="nucleotide sequence ID" value="NZ_BAAAPV010000001.1"/>
</dbReference>
<keyword evidence="3" id="KW-1003">Cell membrane</keyword>
<evidence type="ECO:0000256" key="8">
    <source>
        <dbReference type="SAM" id="Phobius"/>
    </source>
</evidence>
<dbReference type="EMBL" id="JAERWL010000003">
    <property type="protein sequence ID" value="MBM9475325.1"/>
    <property type="molecule type" value="Genomic_DNA"/>
</dbReference>
<dbReference type="GO" id="GO:0005886">
    <property type="term" value="C:plasma membrane"/>
    <property type="evidence" value="ECO:0007669"/>
    <property type="project" value="UniProtKB-SubCell"/>
</dbReference>
<sequence length="314" mass="31556">MTEVLLVITGVLACIVFAVSSPYFLSSGNLVNVLQDLAVVGVLAVPATFLIMTGNVDLSVGAAAAFAGIVLAATAPSIGLMPAVLLAVGTGLLTGLTNGLLVTLGGINSIAMTFAAMALLRALSYLVPSGLALGLTGFRTLGTAEPLWGLPLPALILLGVAVLGGVASRSRPGHRFREIGRLPAPTRLDSGRERRTVLALFVLSGLAAAVVGLMRTSQLGTGLPSAGTGAEVVVIASVILGGGRLAGGRGSIRGTVLALLVITVLDNGLSLANVTAYASQVLHATLLVVALVVNSAHPARRSDERAHGTTAGER</sequence>
<dbReference type="GO" id="GO:0022857">
    <property type="term" value="F:transmembrane transporter activity"/>
    <property type="evidence" value="ECO:0007669"/>
    <property type="project" value="InterPro"/>
</dbReference>
<evidence type="ECO:0000256" key="6">
    <source>
        <dbReference type="ARBA" id="ARBA00022989"/>
    </source>
</evidence>
<gene>
    <name evidence="9" type="ORF">JL107_02590</name>
</gene>
<dbReference type="PANTHER" id="PTHR32196:SF21">
    <property type="entry name" value="ABC TRANSPORTER PERMEASE PROTEIN YPHD-RELATED"/>
    <property type="match status" value="1"/>
</dbReference>
<dbReference type="PANTHER" id="PTHR32196">
    <property type="entry name" value="ABC TRANSPORTER PERMEASE PROTEIN YPHD-RELATED-RELATED"/>
    <property type="match status" value="1"/>
</dbReference>
<feature type="transmembrane region" description="Helical" evidence="8">
    <location>
        <begin position="226"/>
        <end position="247"/>
    </location>
</feature>
<organism evidence="9 10">
    <name type="scientific">Nakamurella flavida</name>
    <dbReference type="NCBI Taxonomy" id="363630"/>
    <lineage>
        <taxon>Bacteria</taxon>
        <taxon>Bacillati</taxon>
        <taxon>Actinomycetota</taxon>
        <taxon>Actinomycetes</taxon>
        <taxon>Nakamurellales</taxon>
        <taxon>Nakamurellaceae</taxon>
        <taxon>Nakamurella</taxon>
    </lineage>
</organism>
<keyword evidence="4" id="KW-0997">Cell inner membrane</keyword>
<evidence type="ECO:0000256" key="7">
    <source>
        <dbReference type="ARBA" id="ARBA00023136"/>
    </source>
</evidence>
<dbReference type="Pfam" id="PF02653">
    <property type="entry name" value="BPD_transp_2"/>
    <property type="match status" value="1"/>
</dbReference>
<feature type="transmembrane region" description="Helical" evidence="8">
    <location>
        <begin position="62"/>
        <end position="88"/>
    </location>
</feature>
<proteinExistence type="predicted"/>
<dbReference type="Proteomes" id="UP000663801">
    <property type="component" value="Unassembled WGS sequence"/>
</dbReference>
<keyword evidence="10" id="KW-1185">Reference proteome</keyword>
<protein>
    <submittedName>
        <fullName evidence="9">ABC transporter permease</fullName>
    </submittedName>
</protein>
<evidence type="ECO:0000256" key="2">
    <source>
        <dbReference type="ARBA" id="ARBA00022448"/>
    </source>
</evidence>
<keyword evidence="2" id="KW-0813">Transport</keyword>